<dbReference type="AlphaFoldDB" id="A0A1N7SBV0"/>
<gene>
    <name evidence="1" type="ORF">BN2475_490071</name>
</gene>
<accession>A0A1N7SBV0</accession>
<evidence type="ECO:0000313" key="1">
    <source>
        <dbReference type="EMBL" id="SIT44842.1"/>
    </source>
</evidence>
<sequence length="62" mass="6867">MSIGMLPHVRVFCSALRRSLHIERLDTVPHGAGTRMQSTHAGSRSALLTALPLPRPDRYMPC</sequence>
<dbReference type="EMBL" id="CYGX02000049">
    <property type="protein sequence ID" value="SIT44842.1"/>
    <property type="molecule type" value="Genomic_DNA"/>
</dbReference>
<reference evidence="1 2" key="1">
    <citation type="submission" date="2016-12" db="EMBL/GenBank/DDBJ databases">
        <authorList>
            <person name="Song W.-J."/>
            <person name="Kurnit D.M."/>
        </authorList>
    </citation>
    <scope>NUCLEOTIDE SEQUENCE [LARGE SCALE GENOMIC DNA]</scope>
    <source>
        <strain evidence="1 2">STM7296</strain>
    </source>
</reference>
<dbReference type="STRING" id="1247936.BN2475_490071"/>
<organism evidence="1 2">
    <name type="scientific">Paraburkholderia ribeironis</name>
    <dbReference type="NCBI Taxonomy" id="1247936"/>
    <lineage>
        <taxon>Bacteria</taxon>
        <taxon>Pseudomonadati</taxon>
        <taxon>Pseudomonadota</taxon>
        <taxon>Betaproteobacteria</taxon>
        <taxon>Burkholderiales</taxon>
        <taxon>Burkholderiaceae</taxon>
        <taxon>Paraburkholderia</taxon>
    </lineage>
</organism>
<dbReference type="Proteomes" id="UP000187012">
    <property type="component" value="Unassembled WGS sequence"/>
</dbReference>
<protein>
    <submittedName>
        <fullName evidence="1">Uncharacterized protein</fullName>
    </submittedName>
</protein>
<name>A0A1N7SBV0_9BURK</name>
<keyword evidence="2" id="KW-1185">Reference proteome</keyword>
<evidence type="ECO:0000313" key="2">
    <source>
        <dbReference type="Proteomes" id="UP000187012"/>
    </source>
</evidence>
<proteinExistence type="predicted"/>